<accession>A0A9W6ZFH2</accession>
<sequence>MSKKTSAFYDKCSSMLVSIESCRSAGSLEPSIAKFTTLIDEITEFLEESEGEDDVDEDVEEEEEYCVMELIRMRGVASYQLALTALQLSDSHLADVYLNRLGFRTRLLTTIFAYHNLPKIVDKTSPLKVVNQILNASLFDALKKAFDEESNFWSYHKYPTNIFFSYNLSLTSPSKSLISQLVHTVYSRLDSEFEGLKKARSAEVWAHTRTGEGQHQFHYDLDEVALGKGKIKSPIISCVLYLEAGSSNPTLICDKKIAETKREPLKGWYCTPEQNRLIAFPGNLLHCVIPGIPDSVVGGRRTTVMIGFWEEVEVCDEDLGPNMVLKSQEWTNGMDVVEGGGVGEAVGGDVFCIDKCIEDVKFENDLQGVEEYDQYYDQDIGFTGRFFLREGLEDIDGEVLKGMGMAKPQGKRRKI</sequence>
<proteinExistence type="predicted"/>
<gene>
    <name evidence="1" type="ORF">TrLO_g13038</name>
</gene>
<dbReference type="Gene3D" id="2.60.120.620">
    <property type="entry name" value="q2cbj1_9rhob like domain"/>
    <property type="match status" value="1"/>
</dbReference>
<name>A0A9W6ZFH2_9STRA</name>
<reference evidence="2" key="1">
    <citation type="journal article" date="2023" name="Commun. Biol.">
        <title>Genome analysis of Parmales, the sister group of diatoms, reveals the evolutionary specialization of diatoms from phago-mixotrophs to photoautotrophs.</title>
        <authorList>
            <person name="Ban H."/>
            <person name="Sato S."/>
            <person name="Yoshikawa S."/>
            <person name="Yamada K."/>
            <person name="Nakamura Y."/>
            <person name="Ichinomiya M."/>
            <person name="Sato N."/>
            <person name="Blanc-Mathieu R."/>
            <person name="Endo H."/>
            <person name="Kuwata A."/>
            <person name="Ogata H."/>
        </authorList>
    </citation>
    <scope>NUCLEOTIDE SEQUENCE [LARGE SCALE GENOMIC DNA]</scope>
    <source>
        <strain evidence="2">NIES 3700</strain>
    </source>
</reference>
<protein>
    <submittedName>
        <fullName evidence="1">Uncharacterized protein</fullName>
    </submittedName>
</protein>
<comment type="caution">
    <text evidence="1">The sequence shown here is derived from an EMBL/GenBank/DDBJ whole genome shotgun (WGS) entry which is preliminary data.</text>
</comment>
<evidence type="ECO:0000313" key="1">
    <source>
        <dbReference type="EMBL" id="GMH51546.1"/>
    </source>
</evidence>
<organism evidence="1 2">
    <name type="scientific">Triparma laevis f. longispina</name>
    <dbReference type="NCBI Taxonomy" id="1714387"/>
    <lineage>
        <taxon>Eukaryota</taxon>
        <taxon>Sar</taxon>
        <taxon>Stramenopiles</taxon>
        <taxon>Ochrophyta</taxon>
        <taxon>Bolidophyceae</taxon>
        <taxon>Parmales</taxon>
        <taxon>Triparmaceae</taxon>
        <taxon>Triparma</taxon>
    </lineage>
</organism>
<keyword evidence="2" id="KW-1185">Reference proteome</keyword>
<dbReference type="EMBL" id="BRXW01000405">
    <property type="protein sequence ID" value="GMH51546.1"/>
    <property type="molecule type" value="Genomic_DNA"/>
</dbReference>
<dbReference type="OrthoDB" id="64523at2759"/>
<evidence type="ECO:0000313" key="2">
    <source>
        <dbReference type="Proteomes" id="UP001165122"/>
    </source>
</evidence>
<dbReference type="Proteomes" id="UP001165122">
    <property type="component" value="Unassembled WGS sequence"/>
</dbReference>
<dbReference type="AlphaFoldDB" id="A0A9W6ZFH2"/>